<dbReference type="InterPro" id="IPR007048">
    <property type="entry name" value="IraD/Gp25-like"/>
</dbReference>
<organism evidence="2 3">
    <name type="scientific">Oceanospirillum linum</name>
    <dbReference type="NCBI Taxonomy" id="966"/>
    <lineage>
        <taxon>Bacteria</taxon>
        <taxon>Pseudomonadati</taxon>
        <taxon>Pseudomonadota</taxon>
        <taxon>Gammaproteobacteria</taxon>
        <taxon>Oceanospirillales</taxon>
        <taxon>Oceanospirillaceae</taxon>
        <taxon>Oceanospirillum</taxon>
    </lineage>
</organism>
<sequence>MKAGLLRRLNDDVLQGDIEALAALLALQLQDLLNVRAGSCLSNLELGLPAISPVQLQGDTVQSQRLAKVIQLQVSRFEPRLQQSEVVAEGDKQGVMLFTLKSFFEQRYERYQAKYQIRIDSDSRVAVLCTGLQSIGPAHR</sequence>
<dbReference type="STRING" id="966.BTA35_0207090"/>
<gene>
    <name evidence="2" type="ORF">BTA35_0207090</name>
</gene>
<protein>
    <recommendedName>
        <fullName evidence="1">IraD/Gp25-like domain-containing protein</fullName>
    </recommendedName>
</protein>
<evidence type="ECO:0000313" key="3">
    <source>
        <dbReference type="Proteomes" id="UP000190064"/>
    </source>
</evidence>
<feature type="domain" description="IraD/Gp25-like" evidence="1">
    <location>
        <begin position="26"/>
        <end position="100"/>
    </location>
</feature>
<dbReference type="Proteomes" id="UP000190064">
    <property type="component" value="Unassembled WGS sequence"/>
</dbReference>
<dbReference type="SUPFAM" id="SSF160719">
    <property type="entry name" value="gpW/gp25-like"/>
    <property type="match status" value="1"/>
</dbReference>
<evidence type="ECO:0000313" key="2">
    <source>
        <dbReference type="EMBL" id="OOV87765.1"/>
    </source>
</evidence>
<reference evidence="2" key="1">
    <citation type="submission" date="2017-02" db="EMBL/GenBank/DDBJ databases">
        <title>Draft Genome Sequence of the Salt Water Bacterium Oceanospirillum linum ATCC 11336.</title>
        <authorList>
            <person name="Trachtenberg A.M."/>
            <person name="Carney J.G."/>
            <person name="Linnane J.D."/>
            <person name="Rheaume B.A."/>
            <person name="Pitts N.L."/>
            <person name="Mykles D.L."/>
            <person name="Maclea K.S."/>
        </authorList>
    </citation>
    <scope>NUCLEOTIDE SEQUENCE [LARGE SCALE GENOMIC DNA]</scope>
    <source>
        <strain evidence="2">ATCC 11336</strain>
    </source>
</reference>
<dbReference type="AlphaFoldDB" id="A0A1T1HD64"/>
<dbReference type="RefSeq" id="WP_078319111.1">
    <property type="nucleotide sequence ID" value="NZ_FXTS01000002.1"/>
</dbReference>
<comment type="caution">
    <text evidence="2">The sequence shown here is derived from an EMBL/GenBank/DDBJ whole genome shotgun (WGS) entry which is preliminary data.</text>
</comment>
<proteinExistence type="predicted"/>
<dbReference type="EMBL" id="MTSD02000002">
    <property type="protein sequence ID" value="OOV87765.1"/>
    <property type="molecule type" value="Genomic_DNA"/>
</dbReference>
<dbReference type="Pfam" id="PF04965">
    <property type="entry name" value="GPW_gp25"/>
    <property type="match status" value="1"/>
</dbReference>
<accession>A0A1T1HD64</accession>
<evidence type="ECO:0000259" key="1">
    <source>
        <dbReference type="Pfam" id="PF04965"/>
    </source>
</evidence>
<name>A0A1T1HD64_OCELI</name>
<keyword evidence="3" id="KW-1185">Reference proteome</keyword>